<feature type="compositionally biased region" description="Acidic residues" evidence="1">
    <location>
        <begin position="350"/>
        <end position="360"/>
    </location>
</feature>
<evidence type="ECO:0000313" key="2">
    <source>
        <dbReference type="EMBL" id="KAK7448053.1"/>
    </source>
</evidence>
<comment type="caution">
    <text evidence="2">The sequence shown here is derived from an EMBL/GenBank/DDBJ whole genome shotgun (WGS) entry which is preliminary data.</text>
</comment>
<dbReference type="Proteomes" id="UP001498398">
    <property type="component" value="Unassembled WGS sequence"/>
</dbReference>
<proteinExistence type="predicted"/>
<feature type="compositionally biased region" description="Pro residues" evidence="1">
    <location>
        <begin position="165"/>
        <end position="179"/>
    </location>
</feature>
<feature type="compositionally biased region" description="Basic and acidic residues" evidence="1">
    <location>
        <begin position="859"/>
        <end position="874"/>
    </location>
</feature>
<feature type="compositionally biased region" description="Pro residues" evidence="1">
    <location>
        <begin position="64"/>
        <end position="74"/>
    </location>
</feature>
<feature type="compositionally biased region" description="Low complexity" evidence="1">
    <location>
        <begin position="149"/>
        <end position="164"/>
    </location>
</feature>
<feature type="compositionally biased region" description="Basic residues" evidence="1">
    <location>
        <begin position="407"/>
        <end position="416"/>
    </location>
</feature>
<feature type="compositionally biased region" description="Acidic residues" evidence="1">
    <location>
        <begin position="880"/>
        <end position="889"/>
    </location>
</feature>
<organism evidence="2 3">
    <name type="scientific">Marasmiellus scandens</name>
    <dbReference type="NCBI Taxonomy" id="2682957"/>
    <lineage>
        <taxon>Eukaryota</taxon>
        <taxon>Fungi</taxon>
        <taxon>Dikarya</taxon>
        <taxon>Basidiomycota</taxon>
        <taxon>Agaricomycotina</taxon>
        <taxon>Agaricomycetes</taxon>
        <taxon>Agaricomycetidae</taxon>
        <taxon>Agaricales</taxon>
        <taxon>Marasmiineae</taxon>
        <taxon>Omphalotaceae</taxon>
        <taxon>Marasmiellus</taxon>
    </lineage>
</organism>
<feature type="region of interest" description="Disordered" evidence="1">
    <location>
        <begin position="284"/>
        <end position="455"/>
    </location>
</feature>
<feature type="region of interest" description="Disordered" evidence="1">
    <location>
        <begin position="838"/>
        <end position="897"/>
    </location>
</feature>
<feature type="region of interest" description="Disordered" evidence="1">
    <location>
        <begin position="1"/>
        <end position="198"/>
    </location>
</feature>
<feature type="compositionally biased region" description="Basic and acidic residues" evidence="1">
    <location>
        <begin position="1"/>
        <end position="14"/>
    </location>
</feature>
<name>A0ABR1J5I9_9AGAR</name>
<feature type="compositionally biased region" description="Acidic residues" evidence="1">
    <location>
        <begin position="846"/>
        <end position="858"/>
    </location>
</feature>
<gene>
    <name evidence="2" type="ORF">VKT23_013810</name>
</gene>
<accession>A0ABR1J5I9</accession>
<evidence type="ECO:0000313" key="3">
    <source>
        <dbReference type="Proteomes" id="UP001498398"/>
    </source>
</evidence>
<protein>
    <submittedName>
        <fullName evidence="2">Uncharacterized protein</fullName>
    </submittedName>
</protein>
<keyword evidence="3" id="KW-1185">Reference proteome</keyword>
<feature type="compositionally biased region" description="Acidic residues" evidence="1">
    <location>
        <begin position="420"/>
        <end position="439"/>
    </location>
</feature>
<sequence>MKTRAQHDKTELRTRTIPKRTQLEVYVEVPPLRRSRRPAPSSTLSSASQAPSQPLNRVQTPPRVFTPPPPPAPHATPVAPDSRRLPSPSLPPSPQVENSSPVPLHPSITPVQVEASRRAPASTQAPLPLSPQADASQPVPAVIPPLRQTPSPAAESTLPASALPPALPRGPPPIPPPWTRPQRPNAPLAPEPTRSTNLLPSITTVAPVSSTANAGASLDNHLIEPVSVPRIGMNGFDPSLYIYSSLPPADLTQLTQHNRFDNGHLRRRAAQPILPVHVPPVDQLFEDDVLPPSSPPNSLPDVSSPVRSNFDDDALSEDVQPSRSSRSRKSIRFAADDEDYQQQEERDLEVSEEELEEEEAEKNAQVAQKARGTHSSRSQATKLAPKRQPSKGKGKQAKSTAKPAPKPSRKVQKGKKLSLYEDDDDDDDNDSRDPEDDPDAPQYEPDANKYTRAPGPLSRECLAEVNQLVYEFDTKMNAIGRKYHKSVASLWDAANMSKAGGVRELSTWNAFLAYRTKQEGAKANPGETSSDFVVRLGEEYKELMQELLGEDWQDTDQRRQVAKDRGWLDFVQESRLEATRDERENGVKKSTMQRCINEILKLGRLYYKFYGLVLSGALYDLNNHNRSRLFGYGAPYERVMTSEQVAFTKELKSMSARLRVAKDQEEKGLEGKAVIQHLITEYRSNPRNTDHLRKLYAHIFNEDINEATEGERSKIKYGDFYKFAHDQNVRLTHWPAGLLVDKLCSGEFPNAKHLGSDNLKDILSRRISYWEALLKRVDLRNEEEQRIVSKQDMGPRVVAWSKEEVLTHWRDQPKIPLIIDDEETVLLTVRDVSRLKAQKNAKDTNNGDEDGENTDNDATDGHTTKDKGKGRVVDDGTMNSDDEDDDDDEVPPRPPPR</sequence>
<dbReference type="EMBL" id="JBANRG010000039">
    <property type="protein sequence ID" value="KAK7448053.1"/>
    <property type="molecule type" value="Genomic_DNA"/>
</dbReference>
<evidence type="ECO:0000256" key="1">
    <source>
        <dbReference type="SAM" id="MobiDB-lite"/>
    </source>
</evidence>
<feature type="compositionally biased region" description="Low complexity" evidence="1">
    <location>
        <begin position="38"/>
        <end position="63"/>
    </location>
</feature>
<reference evidence="2 3" key="1">
    <citation type="submission" date="2024-01" db="EMBL/GenBank/DDBJ databases">
        <title>A draft genome for the cacao thread blight pathogen Marasmiellus scandens.</title>
        <authorList>
            <person name="Baruah I.K."/>
            <person name="Leung J."/>
            <person name="Bukari Y."/>
            <person name="Amoako-Attah I."/>
            <person name="Meinhardt L.W."/>
            <person name="Bailey B.A."/>
            <person name="Cohen S.P."/>
        </authorList>
    </citation>
    <scope>NUCLEOTIDE SEQUENCE [LARGE SCALE GENOMIC DNA]</scope>
    <source>
        <strain evidence="2 3">GH-19</strain>
    </source>
</reference>
<feature type="compositionally biased region" description="Basic residues" evidence="1">
    <location>
        <begin position="384"/>
        <end position="396"/>
    </location>
</feature>